<accession>A0A4V6A4P1</accession>
<dbReference type="AlphaFoldDB" id="A0A4V6A4P1"/>
<dbReference type="Proteomes" id="UP000298663">
    <property type="component" value="Unassembled WGS sequence"/>
</dbReference>
<proteinExistence type="predicted"/>
<evidence type="ECO:0000313" key="2">
    <source>
        <dbReference type="Proteomes" id="UP000298663"/>
    </source>
</evidence>
<reference evidence="1 2" key="2">
    <citation type="journal article" date="2019" name="G3 (Bethesda)">
        <title>Hybrid Assembly of the Genome of the Entomopathogenic Nematode Steinernema carpocapsae Identifies the X-Chromosome.</title>
        <authorList>
            <person name="Serra L."/>
            <person name="Macchietto M."/>
            <person name="Macias-Munoz A."/>
            <person name="McGill C.J."/>
            <person name="Rodriguez I.M."/>
            <person name="Rodriguez B."/>
            <person name="Murad R."/>
            <person name="Mortazavi A."/>
        </authorList>
    </citation>
    <scope>NUCLEOTIDE SEQUENCE [LARGE SCALE GENOMIC DNA]</scope>
    <source>
        <strain evidence="1 2">ALL</strain>
    </source>
</reference>
<keyword evidence="2" id="KW-1185">Reference proteome</keyword>
<name>A0A4V6A4P1_STECR</name>
<protein>
    <submittedName>
        <fullName evidence="1">Uncharacterized protein</fullName>
    </submittedName>
</protein>
<evidence type="ECO:0000313" key="1">
    <source>
        <dbReference type="EMBL" id="TKR87435.1"/>
    </source>
</evidence>
<organism evidence="1 2">
    <name type="scientific">Steinernema carpocapsae</name>
    <name type="common">Entomopathogenic nematode</name>
    <dbReference type="NCBI Taxonomy" id="34508"/>
    <lineage>
        <taxon>Eukaryota</taxon>
        <taxon>Metazoa</taxon>
        <taxon>Ecdysozoa</taxon>
        <taxon>Nematoda</taxon>
        <taxon>Chromadorea</taxon>
        <taxon>Rhabditida</taxon>
        <taxon>Tylenchina</taxon>
        <taxon>Panagrolaimomorpha</taxon>
        <taxon>Strongyloidoidea</taxon>
        <taxon>Steinernematidae</taxon>
        <taxon>Steinernema</taxon>
    </lineage>
</organism>
<dbReference type="EMBL" id="AZBU02000003">
    <property type="protein sequence ID" value="TKR87435.1"/>
    <property type="molecule type" value="Genomic_DNA"/>
</dbReference>
<comment type="caution">
    <text evidence="1">The sequence shown here is derived from an EMBL/GenBank/DDBJ whole genome shotgun (WGS) entry which is preliminary data.</text>
</comment>
<dbReference type="OrthoDB" id="445712at2759"/>
<reference evidence="1 2" key="1">
    <citation type="journal article" date="2015" name="Genome Biol.">
        <title>Comparative genomics of Steinernema reveals deeply conserved gene regulatory networks.</title>
        <authorList>
            <person name="Dillman A.R."/>
            <person name="Macchietto M."/>
            <person name="Porter C.F."/>
            <person name="Rogers A."/>
            <person name="Williams B."/>
            <person name="Antoshechkin I."/>
            <person name="Lee M.M."/>
            <person name="Goodwin Z."/>
            <person name="Lu X."/>
            <person name="Lewis E.E."/>
            <person name="Goodrich-Blair H."/>
            <person name="Stock S.P."/>
            <person name="Adams B.J."/>
            <person name="Sternberg P.W."/>
            <person name="Mortazavi A."/>
        </authorList>
    </citation>
    <scope>NUCLEOTIDE SEQUENCE [LARGE SCALE GENOMIC DNA]</scope>
    <source>
        <strain evidence="1 2">ALL</strain>
    </source>
</reference>
<sequence>MGGLGASTQRRVLDRKKLTGRECVTELIKCVRVNDEIFADVEAIECPEFPLTDLENMEEERMAVLRAGQHS</sequence>
<gene>
    <name evidence="1" type="ORF">L596_011833</name>
</gene>